<dbReference type="RefSeq" id="WP_236697079.1">
    <property type="nucleotide sequence ID" value="NZ_JBHSVJ010000001.1"/>
</dbReference>
<protein>
    <submittedName>
        <fullName evidence="2">Nitrogen regulatory protein PII-like uncharacterized protein</fullName>
    </submittedName>
</protein>
<proteinExistence type="predicted"/>
<keyword evidence="1" id="KW-0812">Transmembrane</keyword>
<organism evidence="2 3">
    <name type="scientific">Sphingomonas yabuuchiae</name>
    <dbReference type="NCBI Taxonomy" id="172044"/>
    <lineage>
        <taxon>Bacteria</taxon>
        <taxon>Pseudomonadati</taxon>
        <taxon>Pseudomonadota</taxon>
        <taxon>Alphaproteobacteria</taxon>
        <taxon>Sphingomonadales</taxon>
        <taxon>Sphingomonadaceae</taxon>
        <taxon>Sphingomonas</taxon>
    </lineage>
</organism>
<keyword evidence="1" id="KW-1133">Transmembrane helix</keyword>
<evidence type="ECO:0000256" key="1">
    <source>
        <dbReference type="SAM" id="Phobius"/>
    </source>
</evidence>
<dbReference type="EMBL" id="JACHNX010000014">
    <property type="protein sequence ID" value="MBB4610811.1"/>
    <property type="molecule type" value="Genomic_DNA"/>
</dbReference>
<evidence type="ECO:0000313" key="2">
    <source>
        <dbReference type="EMBL" id="MBB4610811.1"/>
    </source>
</evidence>
<keyword evidence="3" id="KW-1185">Reference proteome</keyword>
<keyword evidence="1" id="KW-0472">Membrane</keyword>
<reference evidence="2 3" key="1">
    <citation type="submission" date="2020-08" db="EMBL/GenBank/DDBJ databases">
        <title>Genomic Encyclopedia of Type Strains, Phase IV (KMG-IV): sequencing the most valuable type-strain genomes for metagenomic binning, comparative biology and taxonomic classification.</title>
        <authorList>
            <person name="Goeker M."/>
        </authorList>
    </citation>
    <scope>NUCLEOTIDE SEQUENCE [LARGE SCALE GENOMIC DNA]</scope>
    <source>
        <strain evidence="2 3">DSM 14562</strain>
    </source>
</reference>
<name>A0ABR6KE83_9SPHN</name>
<feature type="transmembrane region" description="Helical" evidence="1">
    <location>
        <begin position="50"/>
        <end position="68"/>
    </location>
</feature>
<dbReference type="Proteomes" id="UP000584663">
    <property type="component" value="Unassembled WGS sequence"/>
</dbReference>
<sequence>MCLTETNPSPLASHARNAYIPPMSFFGRFSPVRAIRDLRLFLSQRQPYELVFLMIAVGITGFFIYAFARDDYVPVPYKPDIIYVEQWPADRTDVQIKAQQKIDYVKKKERLAEEKAAKEQRQAEFKKVDDALSKWGI</sequence>
<comment type="caution">
    <text evidence="2">The sequence shown here is derived from an EMBL/GenBank/DDBJ whole genome shotgun (WGS) entry which is preliminary data.</text>
</comment>
<evidence type="ECO:0000313" key="3">
    <source>
        <dbReference type="Proteomes" id="UP000584663"/>
    </source>
</evidence>
<gene>
    <name evidence="2" type="ORF">GGQ89_003045</name>
</gene>
<accession>A0ABR6KE83</accession>